<dbReference type="InterPro" id="IPR036291">
    <property type="entry name" value="NAD(P)-bd_dom_sf"/>
</dbReference>
<proteinExistence type="inferred from homology"/>
<keyword evidence="13" id="KW-0732">Signal</keyword>
<dbReference type="Pfam" id="PF00106">
    <property type="entry name" value="adh_short"/>
    <property type="match status" value="1"/>
</dbReference>
<keyword evidence="7" id="KW-0443">Lipid metabolism</keyword>
<dbReference type="PROSITE" id="PS00061">
    <property type="entry name" value="ADH_SHORT"/>
    <property type="match status" value="1"/>
</dbReference>
<reference evidence="14 15" key="1">
    <citation type="journal article" date="2024" name="Insects">
        <title>An Improved Chromosome-Level Genome Assembly of the Firefly Pyrocoelia pectoralis.</title>
        <authorList>
            <person name="Fu X."/>
            <person name="Meyer-Rochow V.B."/>
            <person name="Ballantyne L."/>
            <person name="Zhu X."/>
        </authorList>
    </citation>
    <scope>NUCLEOTIDE SEQUENCE [LARGE SCALE GENOMIC DNA]</scope>
    <source>
        <strain evidence="14">XCY_ONT2</strain>
    </source>
</reference>
<evidence type="ECO:0000256" key="3">
    <source>
        <dbReference type="ARBA" id="ARBA00022692"/>
    </source>
</evidence>
<dbReference type="PANTHER" id="PTHR24322">
    <property type="entry name" value="PKSB"/>
    <property type="match status" value="1"/>
</dbReference>
<comment type="subcellular location">
    <subcellularLocation>
        <location evidence="1">Membrane</location>
        <topology evidence="1">Multi-pass membrane protein</topology>
    </subcellularLocation>
</comment>
<sequence>MLLFILNLLCVTLKATWRFFIAKGKKSVKGEIVLITGTAQGLGRQLAIGYASKGATVVCVDIQEESNKETVKIISDLGYEKAHAYKCDVSDYAKVLEMCQKVESEVGNVTILINNAGVSYVNFLGRLCETSKAEIEQIISVNILSHFWTLKAILPSMLKNNYGHIVAISSMSSFCGLPLLIPYSTSKYAVKGLMDSLQKELALYENCQVKTTTIHPFFVDTQMVKQANAHFPSFIPIYKQDYVAKSIMNAQRREIIETTVPSYYLPFRCLLGSIPAKCIGLFYRYFNIEVQPNPNSKNKISKQ</sequence>
<keyword evidence="4" id="KW-0521">NADP</keyword>
<evidence type="ECO:0000256" key="1">
    <source>
        <dbReference type="ARBA" id="ARBA00004141"/>
    </source>
</evidence>
<accession>A0AAN7VGX1</accession>
<gene>
    <name evidence="14" type="ORF">RI129_006423</name>
</gene>
<keyword evidence="8" id="KW-0472">Membrane</keyword>
<dbReference type="GO" id="GO:0005811">
    <property type="term" value="C:lipid droplet"/>
    <property type="evidence" value="ECO:0007669"/>
    <property type="project" value="TreeGrafter"/>
</dbReference>
<feature type="chain" id="PRO_5042993505" description="Short-chain dehydrogenase/reductase 3" evidence="13">
    <location>
        <begin position="19"/>
        <end position="303"/>
    </location>
</feature>
<comment type="function">
    <text evidence="9">Catalyzes the reduction of all-trans-retinal to all-trans-retinol in the presence of NADPH.</text>
</comment>
<feature type="signal peptide" evidence="13">
    <location>
        <begin position="1"/>
        <end position="18"/>
    </location>
</feature>
<dbReference type="InterPro" id="IPR020904">
    <property type="entry name" value="Sc_DH/Rdtase_CS"/>
</dbReference>
<evidence type="ECO:0000256" key="4">
    <source>
        <dbReference type="ARBA" id="ARBA00022857"/>
    </source>
</evidence>
<evidence type="ECO:0000256" key="5">
    <source>
        <dbReference type="ARBA" id="ARBA00022989"/>
    </source>
</evidence>
<keyword evidence="3" id="KW-0812">Transmembrane</keyword>
<keyword evidence="5" id="KW-1133">Transmembrane helix</keyword>
<evidence type="ECO:0000256" key="9">
    <source>
        <dbReference type="ARBA" id="ARBA00059620"/>
    </source>
</evidence>
<dbReference type="InterPro" id="IPR002347">
    <property type="entry name" value="SDR_fam"/>
</dbReference>
<keyword evidence="6" id="KW-0560">Oxidoreductase</keyword>
<evidence type="ECO:0000256" key="7">
    <source>
        <dbReference type="ARBA" id="ARBA00023098"/>
    </source>
</evidence>
<dbReference type="Proteomes" id="UP001329430">
    <property type="component" value="Chromosome 4"/>
</dbReference>
<keyword evidence="15" id="KW-1185">Reference proteome</keyword>
<dbReference type="GO" id="GO:0016020">
    <property type="term" value="C:membrane"/>
    <property type="evidence" value="ECO:0007669"/>
    <property type="project" value="UniProtKB-SubCell"/>
</dbReference>
<name>A0AAN7VGX1_9COLE</name>
<dbReference type="FunFam" id="3.40.50.720:FF:000131">
    <property type="entry name" value="Short-chain dehydrogenase/reductase 3"/>
    <property type="match status" value="1"/>
</dbReference>
<evidence type="ECO:0000256" key="2">
    <source>
        <dbReference type="ARBA" id="ARBA00006484"/>
    </source>
</evidence>
<evidence type="ECO:0000256" key="10">
    <source>
        <dbReference type="ARBA" id="ARBA00068717"/>
    </source>
</evidence>
<dbReference type="AlphaFoldDB" id="A0AAN7VGX1"/>
<dbReference type="GO" id="GO:0052650">
    <property type="term" value="F:all-trans-retinol dehydrogenase (NADP+) activity"/>
    <property type="evidence" value="ECO:0007669"/>
    <property type="project" value="UniProtKB-ARBA"/>
</dbReference>
<dbReference type="PANTHER" id="PTHR24322:SF736">
    <property type="entry name" value="RETINOL DEHYDROGENASE 10"/>
    <property type="match status" value="1"/>
</dbReference>
<evidence type="ECO:0000313" key="14">
    <source>
        <dbReference type="EMBL" id="KAK5645123.1"/>
    </source>
</evidence>
<dbReference type="SUPFAM" id="SSF51735">
    <property type="entry name" value="NAD(P)-binding Rossmann-fold domains"/>
    <property type="match status" value="1"/>
</dbReference>
<dbReference type="EMBL" id="JAVRBK010000004">
    <property type="protein sequence ID" value="KAK5645123.1"/>
    <property type="molecule type" value="Genomic_DNA"/>
</dbReference>
<comment type="similarity">
    <text evidence="2 12">Belongs to the short-chain dehydrogenases/reductases (SDR) family.</text>
</comment>
<evidence type="ECO:0000256" key="8">
    <source>
        <dbReference type="ARBA" id="ARBA00023136"/>
    </source>
</evidence>
<evidence type="ECO:0000256" key="12">
    <source>
        <dbReference type="RuleBase" id="RU000363"/>
    </source>
</evidence>
<organism evidence="14 15">
    <name type="scientific">Pyrocoelia pectoralis</name>
    <dbReference type="NCBI Taxonomy" id="417401"/>
    <lineage>
        <taxon>Eukaryota</taxon>
        <taxon>Metazoa</taxon>
        <taxon>Ecdysozoa</taxon>
        <taxon>Arthropoda</taxon>
        <taxon>Hexapoda</taxon>
        <taxon>Insecta</taxon>
        <taxon>Pterygota</taxon>
        <taxon>Neoptera</taxon>
        <taxon>Endopterygota</taxon>
        <taxon>Coleoptera</taxon>
        <taxon>Polyphaga</taxon>
        <taxon>Elateriformia</taxon>
        <taxon>Elateroidea</taxon>
        <taxon>Lampyridae</taxon>
        <taxon>Lampyrinae</taxon>
        <taxon>Pyrocoelia</taxon>
    </lineage>
</organism>
<evidence type="ECO:0000256" key="11">
    <source>
        <dbReference type="ARBA" id="ARBA00082544"/>
    </source>
</evidence>
<dbReference type="Gene3D" id="3.40.50.720">
    <property type="entry name" value="NAD(P)-binding Rossmann-like Domain"/>
    <property type="match status" value="1"/>
</dbReference>
<evidence type="ECO:0000256" key="6">
    <source>
        <dbReference type="ARBA" id="ARBA00023002"/>
    </source>
</evidence>
<protein>
    <recommendedName>
        <fullName evidence="10">Short-chain dehydrogenase/reductase 3</fullName>
    </recommendedName>
    <alternativeName>
        <fullName evidence="11">Retinal short-chain dehydrogenase/reductase 1</fullName>
    </alternativeName>
</protein>
<evidence type="ECO:0000313" key="15">
    <source>
        <dbReference type="Proteomes" id="UP001329430"/>
    </source>
</evidence>
<evidence type="ECO:0000256" key="13">
    <source>
        <dbReference type="SAM" id="SignalP"/>
    </source>
</evidence>
<dbReference type="PRINTS" id="PR00081">
    <property type="entry name" value="GDHRDH"/>
</dbReference>
<dbReference type="PRINTS" id="PR00080">
    <property type="entry name" value="SDRFAMILY"/>
</dbReference>
<comment type="caution">
    <text evidence="14">The sequence shown here is derived from an EMBL/GenBank/DDBJ whole genome shotgun (WGS) entry which is preliminary data.</text>
</comment>